<dbReference type="Pfam" id="PF13730">
    <property type="entry name" value="HTH_36"/>
    <property type="match status" value="1"/>
</dbReference>
<accession>A0A511MEE1</accession>
<evidence type="ECO:0000313" key="2">
    <source>
        <dbReference type="Proteomes" id="UP000321424"/>
    </source>
</evidence>
<organism evidence="1 2">
    <name type="scientific">Nocardia ninae NBRC 108245</name>
    <dbReference type="NCBI Taxonomy" id="1210091"/>
    <lineage>
        <taxon>Bacteria</taxon>
        <taxon>Bacillati</taxon>
        <taxon>Actinomycetota</taxon>
        <taxon>Actinomycetes</taxon>
        <taxon>Mycobacteriales</taxon>
        <taxon>Nocardiaceae</taxon>
        <taxon>Nocardia</taxon>
    </lineage>
</organism>
<sequence>MNNKKVKYAKVPHSLIEAAMRGEISGKTIMVYSGLAKFADGKTREAWPSRKTLASVMSCAQPEAADRYLRELEQAGFITRTQRFGDGRGSESPVRNKVYANQLPNCYKLVWPPPDSPGGGGVPAQDGVVCEGTDEQEPLQQEPVTRHSRSAGLTMPTISVEPKQLPETWKPNHTHTVVCQRSGLDVEGLAADFRRRMFLEQRSDWDSAFGKFINDCADNRDEVTFTTYGSPPF</sequence>
<dbReference type="Gene3D" id="1.10.10.10">
    <property type="entry name" value="Winged helix-like DNA-binding domain superfamily/Winged helix DNA-binding domain"/>
    <property type="match status" value="1"/>
</dbReference>
<evidence type="ECO:0000313" key="1">
    <source>
        <dbReference type="EMBL" id="GEM39023.1"/>
    </source>
</evidence>
<evidence type="ECO:0008006" key="3">
    <source>
        <dbReference type="Google" id="ProtNLM"/>
    </source>
</evidence>
<dbReference type="EMBL" id="BJXA01000021">
    <property type="protein sequence ID" value="GEM39023.1"/>
    <property type="molecule type" value="Genomic_DNA"/>
</dbReference>
<reference evidence="1 2" key="1">
    <citation type="submission" date="2019-07" db="EMBL/GenBank/DDBJ databases">
        <title>Whole genome shotgun sequence of Nocardia ninae NBRC 108245.</title>
        <authorList>
            <person name="Hosoyama A."/>
            <person name="Uohara A."/>
            <person name="Ohji S."/>
            <person name="Ichikawa N."/>
        </authorList>
    </citation>
    <scope>NUCLEOTIDE SEQUENCE [LARGE SCALE GENOMIC DNA]</scope>
    <source>
        <strain evidence="1 2">NBRC 108245</strain>
    </source>
</reference>
<name>A0A511MEE1_9NOCA</name>
<protein>
    <recommendedName>
        <fullName evidence="3">Helix-turn-helix domain-containing protein</fullName>
    </recommendedName>
</protein>
<dbReference type="InterPro" id="IPR036388">
    <property type="entry name" value="WH-like_DNA-bd_sf"/>
</dbReference>
<keyword evidence="2" id="KW-1185">Reference proteome</keyword>
<dbReference type="OrthoDB" id="3349669at2"/>
<dbReference type="AlphaFoldDB" id="A0A511MEE1"/>
<dbReference type="RefSeq" id="WP_147132101.1">
    <property type="nucleotide sequence ID" value="NZ_BJXA01000021.1"/>
</dbReference>
<dbReference type="Proteomes" id="UP000321424">
    <property type="component" value="Unassembled WGS sequence"/>
</dbReference>
<gene>
    <name evidence="1" type="ORF">NN4_35420</name>
</gene>
<comment type="caution">
    <text evidence="1">The sequence shown here is derived from an EMBL/GenBank/DDBJ whole genome shotgun (WGS) entry which is preliminary data.</text>
</comment>
<proteinExistence type="predicted"/>